<dbReference type="SUPFAM" id="SSF110849">
    <property type="entry name" value="ParB/Sulfiredoxin"/>
    <property type="match status" value="1"/>
</dbReference>
<dbReference type="InterPro" id="IPR036086">
    <property type="entry name" value="ParB/Sulfiredoxin_sf"/>
</dbReference>
<dbReference type="Pfam" id="PF17762">
    <property type="entry name" value="HTH_ParB"/>
    <property type="match status" value="1"/>
</dbReference>
<dbReference type="InterPro" id="IPR003115">
    <property type="entry name" value="ParB_N"/>
</dbReference>
<evidence type="ECO:0000313" key="4">
    <source>
        <dbReference type="EMBL" id="ACB99634.1"/>
    </source>
</evidence>
<dbReference type="SMART" id="SM00470">
    <property type="entry name" value="ParB"/>
    <property type="match status" value="1"/>
</dbReference>
<dbReference type="Pfam" id="PF02195">
    <property type="entry name" value="ParB_N"/>
    <property type="match status" value="1"/>
</dbReference>
<dbReference type="Gene3D" id="3.90.1530.30">
    <property type="match status" value="1"/>
</dbReference>
<feature type="compositionally biased region" description="Polar residues" evidence="2">
    <location>
        <begin position="19"/>
        <end position="32"/>
    </location>
</feature>
<evidence type="ECO:0000259" key="3">
    <source>
        <dbReference type="SMART" id="SM00470"/>
    </source>
</evidence>
<dbReference type="InterPro" id="IPR050336">
    <property type="entry name" value="Chromosome_partition/occlusion"/>
</dbReference>
<dbReference type="Gene3D" id="1.10.10.2830">
    <property type="match status" value="1"/>
</dbReference>
<dbReference type="SUPFAM" id="SSF109709">
    <property type="entry name" value="KorB DNA-binding domain-like"/>
    <property type="match status" value="1"/>
</dbReference>
<comment type="similarity">
    <text evidence="1">Belongs to the ParB family.</text>
</comment>
<geneLocation type="plasmid" evidence="4">
    <name>pVT1</name>
</geneLocation>
<proteinExistence type="inferred from homology"/>
<keyword evidence="4" id="KW-0614">Plasmid</keyword>
<feature type="region of interest" description="Disordered" evidence="2">
    <location>
        <begin position="1"/>
        <end position="32"/>
    </location>
</feature>
<feature type="domain" description="ParB-like N-terminal" evidence="3">
    <location>
        <begin position="46"/>
        <end position="146"/>
    </location>
</feature>
<dbReference type="PANTHER" id="PTHR33375:SF7">
    <property type="entry name" value="CHROMOSOME 2-PARTITIONING PROTEIN PARB-RELATED"/>
    <property type="match status" value="1"/>
</dbReference>
<sequence length="618" mass="68802">MILNEPKRKTAMNAINPISAPSNRQDATSVSPLDTQATAQNDASIVMLPVNQLVVSDLNVRKSKASKADDESLQASILAHGVIQNLVALPCESGRYPVISGGRRLTQLQALVELNNIPPEYLVPVKILNASTVSHDATEISLTENVTRASMHPVDEFEAYSKRVEDGATVAEVAQRFGKTQRYVHQRMKLAAVESAILEAYREGNVSLERVMLFTFASPERQRDVWEQVKEKSWYSEHQVRHMLKGSALEASSGLVTFVGQASYEQAGGMVTTDLFSDKIYFEDRALMESLARAKIQLEADKLSAQGWKWTEILLTRTHDESRGYVELTANQGKYKKAEKALAGCILALGHNGDICIIKGLVAKSERKALKALQAEYAKKANREKDVERGEGLSDVVASEPTYSGALTDDLNAHRLVIAKHALMQNTSLALDALHFSLCLKAQNQYLSAPINVTLHHSAVEPKQGDFNENKALERIEQHKQSLDMTWYEASGEHERFQAFVALDSEEKHKQVAFATSLMLVPCLVGDNRSTHNFLYQALAFDAPDYWRPTTDSFIKRINKEALIDIARPVMSETWLQSAQTLKKSDLVKQLTVWLNGGDNSLTEPQRAHFAQWMPVGF</sequence>
<dbReference type="InterPro" id="IPR041468">
    <property type="entry name" value="HTH_ParB/Spo0J"/>
</dbReference>
<dbReference type="EMBL" id="EU573358">
    <property type="protein sequence ID" value="ACB99634.1"/>
    <property type="molecule type" value="Genomic_DNA"/>
</dbReference>
<accession>B2LS88</accession>
<dbReference type="GO" id="GO:0007059">
    <property type="term" value="P:chromosome segregation"/>
    <property type="evidence" value="ECO:0007669"/>
    <property type="project" value="TreeGrafter"/>
</dbReference>
<evidence type="ECO:0000256" key="1">
    <source>
        <dbReference type="ARBA" id="ARBA00006295"/>
    </source>
</evidence>
<dbReference type="FunFam" id="1.10.10.2830:FF:000001">
    <property type="entry name" value="Chromosome partitioning protein ParB"/>
    <property type="match status" value="1"/>
</dbReference>
<dbReference type="PANTHER" id="PTHR33375">
    <property type="entry name" value="CHROMOSOME-PARTITIONING PROTEIN PARB-RELATED"/>
    <property type="match status" value="1"/>
</dbReference>
<name>B2LS88_9VIBR</name>
<dbReference type="AlphaFoldDB" id="B2LS88"/>
<dbReference type="GO" id="GO:0005694">
    <property type="term" value="C:chromosome"/>
    <property type="evidence" value="ECO:0007669"/>
    <property type="project" value="TreeGrafter"/>
</dbReference>
<organism evidence="4">
    <name type="scientific">Vibrio tapetis</name>
    <dbReference type="NCBI Taxonomy" id="52443"/>
    <lineage>
        <taxon>Bacteria</taxon>
        <taxon>Pseudomonadati</taxon>
        <taxon>Pseudomonadota</taxon>
        <taxon>Gammaproteobacteria</taxon>
        <taxon>Vibrionales</taxon>
        <taxon>Vibrionaceae</taxon>
        <taxon>Vibrio</taxon>
    </lineage>
</organism>
<protein>
    <submittedName>
        <fullName evidence="4">ParB-like partition protein</fullName>
    </submittedName>
</protein>
<dbReference type="CDD" id="cd16406">
    <property type="entry name" value="ParB_N_like"/>
    <property type="match status" value="1"/>
</dbReference>
<evidence type="ECO:0000256" key="2">
    <source>
        <dbReference type="SAM" id="MobiDB-lite"/>
    </source>
</evidence>
<reference evidence="4" key="1">
    <citation type="journal article" date="2011" name="PLoS ONE">
        <title>Evidence for the role of horizontal transfer in generating pVT1, a large mosaic conjugative plasmid from the clam pathogen, Vibrio tapetis.</title>
        <authorList>
            <person name="Erauso G."/>
            <person name="Lakhal F."/>
            <person name="Bidault-Toffin A."/>
            <person name="Le Chevalier P."/>
            <person name="Bouloc P."/>
            <person name="Paillard C."/>
            <person name="Jacq A."/>
        </authorList>
    </citation>
    <scope>NUCLEOTIDE SEQUENCE</scope>
    <source>
        <strain evidence="4">CECT4600</strain>
        <plasmid evidence="4">pVT1</plasmid>
    </source>
</reference>
<gene>
    <name evidence="4" type="primary">parB2</name>
    <name evidence="4" type="ORF">pVT1_43</name>
</gene>